<dbReference type="AlphaFoldDB" id="A0A2S6GKT7"/>
<sequence>MVSGSSGAAVGRGRSISVVSFGFLHGPAPEADVVVDLRRYLRDPARMSADLLDLDGRDLAVMQVVLDTPGALATVHEVVALVEAAPRMTSVALGCAGGRHRSVALALCVGWGLRGKGLDVDVTHRHVHLPRVLTNGEGQSR</sequence>
<feature type="domain" description="RapZ C-terminal" evidence="1">
    <location>
        <begin position="15"/>
        <end position="128"/>
    </location>
</feature>
<evidence type="ECO:0000313" key="2">
    <source>
        <dbReference type="EMBL" id="PPK65756.1"/>
    </source>
</evidence>
<evidence type="ECO:0000259" key="1">
    <source>
        <dbReference type="Pfam" id="PF22740"/>
    </source>
</evidence>
<dbReference type="PANTHER" id="PTHR30448">
    <property type="entry name" value="RNASE ADAPTER PROTEIN RAPZ"/>
    <property type="match status" value="1"/>
</dbReference>
<dbReference type="EMBL" id="PTIX01000012">
    <property type="protein sequence ID" value="PPK65756.1"/>
    <property type="molecule type" value="Genomic_DNA"/>
</dbReference>
<comment type="caution">
    <text evidence="2">The sequence shown here is derived from an EMBL/GenBank/DDBJ whole genome shotgun (WGS) entry which is preliminary data.</text>
</comment>
<dbReference type="InterPro" id="IPR005337">
    <property type="entry name" value="RapZ-like"/>
</dbReference>
<keyword evidence="3" id="KW-1185">Reference proteome</keyword>
<reference evidence="2 3" key="1">
    <citation type="submission" date="2018-02" db="EMBL/GenBank/DDBJ databases">
        <title>Genomic Encyclopedia of Archaeal and Bacterial Type Strains, Phase II (KMG-II): from individual species to whole genera.</title>
        <authorList>
            <person name="Goeker M."/>
        </authorList>
    </citation>
    <scope>NUCLEOTIDE SEQUENCE [LARGE SCALE GENOMIC DNA]</scope>
    <source>
        <strain evidence="2 3">YU 961-1</strain>
    </source>
</reference>
<organism evidence="2 3">
    <name type="scientific">Actinokineospora auranticolor</name>
    <dbReference type="NCBI Taxonomy" id="155976"/>
    <lineage>
        <taxon>Bacteria</taxon>
        <taxon>Bacillati</taxon>
        <taxon>Actinomycetota</taxon>
        <taxon>Actinomycetes</taxon>
        <taxon>Pseudonocardiales</taxon>
        <taxon>Pseudonocardiaceae</taxon>
        <taxon>Actinokineospora</taxon>
    </lineage>
</organism>
<accession>A0A2S6GKT7</accession>
<proteinExistence type="predicted"/>
<dbReference type="GO" id="GO:0005524">
    <property type="term" value="F:ATP binding"/>
    <property type="evidence" value="ECO:0007669"/>
    <property type="project" value="InterPro"/>
</dbReference>
<evidence type="ECO:0000313" key="3">
    <source>
        <dbReference type="Proteomes" id="UP000239203"/>
    </source>
</evidence>
<dbReference type="InterPro" id="IPR053931">
    <property type="entry name" value="RapZ_C"/>
</dbReference>
<dbReference type="PANTHER" id="PTHR30448:SF0">
    <property type="entry name" value="RNASE ADAPTER PROTEIN RAPZ"/>
    <property type="match status" value="1"/>
</dbReference>
<dbReference type="Proteomes" id="UP000239203">
    <property type="component" value="Unassembled WGS sequence"/>
</dbReference>
<dbReference type="Pfam" id="PF22740">
    <property type="entry name" value="PapZ_C"/>
    <property type="match status" value="1"/>
</dbReference>
<gene>
    <name evidence="2" type="ORF">CLV40_11215</name>
</gene>
<protein>
    <submittedName>
        <fullName evidence="2">UPF0042 nucleotide-binding protein</fullName>
    </submittedName>
</protein>
<name>A0A2S6GKT7_9PSEU</name>